<dbReference type="EMBL" id="SMFR01000002">
    <property type="protein sequence ID" value="TCJ97193.1"/>
    <property type="molecule type" value="Genomic_DNA"/>
</dbReference>
<keyword evidence="2" id="KW-1133">Transmembrane helix</keyword>
<name>A0A4R1FR58_9NOCA</name>
<evidence type="ECO:0000313" key="4">
    <source>
        <dbReference type="Proteomes" id="UP000294856"/>
    </source>
</evidence>
<proteinExistence type="predicted"/>
<dbReference type="AlphaFoldDB" id="A0A4R1FR58"/>
<evidence type="ECO:0000256" key="2">
    <source>
        <dbReference type="SAM" id="Phobius"/>
    </source>
</evidence>
<feature type="transmembrane region" description="Helical" evidence="2">
    <location>
        <begin position="71"/>
        <end position="91"/>
    </location>
</feature>
<comment type="caution">
    <text evidence="3">The sequence shown here is derived from an EMBL/GenBank/DDBJ whole genome shotgun (WGS) entry which is preliminary data.</text>
</comment>
<dbReference type="Proteomes" id="UP000294856">
    <property type="component" value="Unassembled WGS sequence"/>
</dbReference>
<gene>
    <name evidence="3" type="ORF">DFR71_3232</name>
</gene>
<evidence type="ECO:0000256" key="1">
    <source>
        <dbReference type="SAM" id="MobiDB-lite"/>
    </source>
</evidence>
<dbReference type="RefSeq" id="WP_132369863.1">
    <property type="nucleotide sequence ID" value="NZ_SMFR01000002.1"/>
</dbReference>
<protein>
    <submittedName>
        <fullName evidence="3">Uncharacterized protein</fullName>
    </submittedName>
</protein>
<sequence length="180" mass="18248">MTTTPENLSDAARRRQPVQAAEVRSPKVRGGGKFVAVAAVTVGTVTAIIQAGLPFLLAVRFGGGGALGSSMLVIHGFLSVAWLLILVALTVTVLRASTTTELAYASSIPTKCGVVAATIAAFFSTGVSFVYGSYGALAWVTALIDLASVAMVAGSTIGSAPASAPPPLSARGHYANQQRT</sequence>
<keyword evidence="2" id="KW-0812">Transmembrane</keyword>
<keyword evidence="2" id="KW-0472">Membrane</keyword>
<accession>A0A4R1FR58</accession>
<evidence type="ECO:0000313" key="3">
    <source>
        <dbReference type="EMBL" id="TCJ97193.1"/>
    </source>
</evidence>
<organism evidence="3 4">
    <name type="scientific">Nocardia alba</name>
    <dbReference type="NCBI Taxonomy" id="225051"/>
    <lineage>
        <taxon>Bacteria</taxon>
        <taxon>Bacillati</taxon>
        <taxon>Actinomycetota</taxon>
        <taxon>Actinomycetes</taxon>
        <taxon>Mycobacteriales</taxon>
        <taxon>Nocardiaceae</taxon>
        <taxon>Nocardia</taxon>
    </lineage>
</organism>
<feature type="transmembrane region" description="Helical" evidence="2">
    <location>
        <begin position="34"/>
        <end position="59"/>
    </location>
</feature>
<feature type="region of interest" description="Disordered" evidence="1">
    <location>
        <begin position="1"/>
        <end position="22"/>
    </location>
</feature>
<feature type="transmembrane region" description="Helical" evidence="2">
    <location>
        <begin position="112"/>
        <end position="131"/>
    </location>
</feature>
<keyword evidence="4" id="KW-1185">Reference proteome</keyword>
<feature type="region of interest" description="Disordered" evidence="1">
    <location>
        <begin position="159"/>
        <end position="180"/>
    </location>
</feature>
<reference evidence="3 4" key="1">
    <citation type="submission" date="2019-03" db="EMBL/GenBank/DDBJ databases">
        <title>Genomic Encyclopedia of Type Strains, Phase IV (KMG-IV): sequencing the most valuable type-strain genomes for metagenomic binning, comparative biology and taxonomic classification.</title>
        <authorList>
            <person name="Goeker M."/>
        </authorList>
    </citation>
    <scope>NUCLEOTIDE SEQUENCE [LARGE SCALE GENOMIC DNA]</scope>
    <source>
        <strain evidence="3 4">DSM 44684</strain>
    </source>
</reference>